<feature type="domain" description="AMP-dependent synthetase/ligase" evidence="1">
    <location>
        <begin position="458"/>
        <end position="696"/>
    </location>
</feature>
<dbReference type="GO" id="GO:0008610">
    <property type="term" value="P:lipid biosynthetic process"/>
    <property type="evidence" value="ECO:0007669"/>
    <property type="project" value="UniProtKB-ARBA"/>
</dbReference>
<protein>
    <submittedName>
        <fullName evidence="3">AMP-binding protein</fullName>
    </submittedName>
</protein>
<dbReference type="PANTHER" id="PTHR45527:SF1">
    <property type="entry name" value="FATTY ACID SYNTHASE"/>
    <property type="match status" value="1"/>
</dbReference>
<dbReference type="InterPro" id="IPR001242">
    <property type="entry name" value="Condensation_dom"/>
</dbReference>
<dbReference type="GO" id="GO:0043041">
    <property type="term" value="P:amino acid activation for nonribosomal peptide biosynthetic process"/>
    <property type="evidence" value="ECO:0007669"/>
    <property type="project" value="TreeGrafter"/>
</dbReference>
<dbReference type="EMBL" id="JACEIQ010000012">
    <property type="protein sequence ID" value="MBA4495178.1"/>
    <property type="molecule type" value="Genomic_DNA"/>
</dbReference>
<dbReference type="PANTHER" id="PTHR45527">
    <property type="entry name" value="NONRIBOSOMAL PEPTIDE SYNTHETASE"/>
    <property type="match status" value="1"/>
</dbReference>
<comment type="caution">
    <text evidence="3">The sequence shown here is derived from an EMBL/GenBank/DDBJ whole genome shotgun (WGS) entry which is preliminary data.</text>
</comment>
<reference evidence="3 4" key="1">
    <citation type="submission" date="2020-07" db="EMBL/GenBank/DDBJ databases">
        <authorList>
            <person name="Feng H."/>
        </authorList>
    </citation>
    <scope>NUCLEOTIDE SEQUENCE [LARGE SCALE GENOMIC DNA]</scope>
    <source>
        <strain evidence="4">s-10</strain>
    </source>
</reference>
<dbReference type="InterPro" id="IPR023213">
    <property type="entry name" value="CAT-like_dom_sf"/>
</dbReference>
<evidence type="ECO:0000259" key="2">
    <source>
        <dbReference type="Pfam" id="PF00668"/>
    </source>
</evidence>
<feature type="domain" description="Condensation" evidence="2">
    <location>
        <begin position="10"/>
        <end position="436"/>
    </location>
</feature>
<dbReference type="AlphaFoldDB" id="A0A7W1WSI7"/>
<dbReference type="SUPFAM" id="SSF52777">
    <property type="entry name" value="CoA-dependent acyltransferases"/>
    <property type="match status" value="2"/>
</dbReference>
<dbReference type="GO" id="GO:0003824">
    <property type="term" value="F:catalytic activity"/>
    <property type="evidence" value="ECO:0007669"/>
    <property type="project" value="InterPro"/>
</dbReference>
<organism evidence="3 4">
    <name type="scientific">Paenactinomyces guangxiensis</name>
    <dbReference type="NCBI Taxonomy" id="1490290"/>
    <lineage>
        <taxon>Bacteria</taxon>
        <taxon>Bacillati</taxon>
        <taxon>Bacillota</taxon>
        <taxon>Bacilli</taxon>
        <taxon>Bacillales</taxon>
        <taxon>Thermoactinomycetaceae</taxon>
        <taxon>Paenactinomyces</taxon>
    </lineage>
</organism>
<dbReference type="PROSITE" id="PS00455">
    <property type="entry name" value="AMP_BINDING"/>
    <property type="match status" value="1"/>
</dbReference>
<gene>
    <name evidence="3" type="ORF">H1191_12765</name>
</gene>
<dbReference type="InterPro" id="IPR000873">
    <property type="entry name" value="AMP-dep_synth/lig_dom"/>
</dbReference>
<dbReference type="RefSeq" id="WP_181752416.1">
    <property type="nucleotide sequence ID" value="NZ_JACEIQ010000012.1"/>
</dbReference>
<dbReference type="GO" id="GO:0031177">
    <property type="term" value="F:phosphopantetheine binding"/>
    <property type="evidence" value="ECO:0007669"/>
    <property type="project" value="TreeGrafter"/>
</dbReference>
<dbReference type="Proteomes" id="UP000535491">
    <property type="component" value="Unassembled WGS sequence"/>
</dbReference>
<dbReference type="Gene3D" id="3.30.559.10">
    <property type="entry name" value="Chloramphenicol acetyltransferase-like domain"/>
    <property type="match status" value="1"/>
</dbReference>
<dbReference type="SUPFAM" id="SSF56801">
    <property type="entry name" value="Acetyl-CoA synthetase-like"/>
    <property type="match status" value="1"/>
</dbReference>
<name>A0A7W1WSI7_9BACL</name>
<evidence type="ECO:0000313" key="3">
    <source>
        <dbReference type="EMBL" id="MBA4495178.1"/>
    </source>
</evidence>
<accession>A0A7W1WSI7</accession>
<dbReference type="GO" id="GO:0005737">
    <property type="term" value="C:cytoplasm"/>
    <property type="evidence" value="ECO:0007669"/>
    <property type="project" value="TreeGrafter"/>
</dbReference>
<dbReference type="GO" id="GO:0044550">
    <property type="term" value="P:secondary metabolite biosynthetic process"/>
    <property type="evidence" value="ECO:0007669"/>
    <property type="project" value="TreeGrafter"/>
</dbReference>
<dbReference type="Gene3D" id="3.40.50.12780">
    <property type="entry name" value="N-terminal domain of ligase-like"/>
    <property type="match status" value="1"/>
</dbReference>
<evidence type="ECO:0000259" key="1">
    <source>
        <dbReference type="Pfam" id="PF00501"/>
    </source>
</evidence>
<dbReference type="InterPro" id="IPR020845">
    <property type="entry name" value="AMP-binding_CS"/>
</dbReference>
<proteinExistence type="predicted"/>
<sequence>MENHMTEGFRLSPQQKHLWFLGKNHSSSPYKVQYSILMQGTVDHQRLEKALKRMIQQNHILRTSFVQMPGMNFPVQVIQEPGEVSITCHDLTKESQAEQQRYTRSLFEEMLNKPYSLAEMPSIQAVWLKLSATEQILILGSSSMYLDNDYSSLLTQLRDSYDQIESDHEPLQYVMISEWFNDLLVDPEADMGREYWEDKEISKLNLQSFEKTFICNDPWQSCHPEHIFLSLDESQLRKLENIAREKKVSEQALFLTCWYTLLHRITEQGLVTVGTLCDPREDEELRGVIGPLARYVPFTHTLQHESFQDLLLKLNRRLCEMTEYHECFSWDHMETEERCFSFGFDFQDRTQWASGSEITFSLLNQYHWLDYFKIKLSGVRDHHGFTLEFHYDAQWFDQAAVTQLADYYMTLLEKALSNPKLPVDQLDILNEVEKKKSLQVFNQTEANFRLEAGLHQIFEEQVKKTPNNIAVQFEDQHLTYAELNHQANQYARYLEREGVGPETVVGICLERSLEMVITMLAVLKAGGAYLPLDKDYPEARLAFIIKDARLSLLITTRECLPNDLDLEPEVHILYLEEQKSILLEDKTDIQRPVSENQSAYVIYTSGSTGLPKGVIIPHRALCNHMLWMQDKFPLGVDDKVLHKTSFSFDASIWEIFAPLLAGAALVIAKPKGQLDPEYLIETIQQKQITVLQVVPTQ</sequence>
<dbReference type="Pfam" id="PF00501">
    <property type="entry name" value="AMP-binding"/>
    <property type="match status" value="1"/>
</dbReference>
<dbReference type="FunFam" id="3.40.50.980:FF:000001">
    <property type="entry name" value="Non-ribosomal peptide synthetase"/>
    <property type="match status" value="1"/>
</dbReference>
<evidence type="ECO:0000313" key="4">
    <source>
        <dbReference type="Proteomes" id="UP000535491"/>
    </source>
</evidence>
<dbReference type="Pfam" id="PF00668">
    <property type="entry name" value="Condensation"/>
    <property type="match status" value="1"/>
</dbReference>
<dbReference type="InterPro" id="IPR042099">
    <property type="entry name" value="ANL_N_sf"/>
</dbReference>
<dbReference type="Gene3D" id="3.30.559.30">
    <property type="entry name" value="Nonribosomal peptide synthetase, condensation domain"/>
    <property type="match status" value="1"/>
</dbReference>
<keyword evidence="4" id="KW-1185">Reference proteome</keyword>